<gene>
    <name evidence="2" type="ORF">K5I29_10885</name>
</gene>
<proteinExistence type="predicted"/>
<feature type="signal peptide" evidence="1">
    <location>
        <begin position="1"/>
        <end position="20"/>
    </location>
</feature>
<feature type="chain" id="PRO_5047509195" evidence="1">
    <location>
        <begin position="21"/>
        <end position="199"/>
    </location>
</feature>
<dbReference type="Pfam" id="PF11659">
    <property type="entry name" value="DUF3261"/>
    <property type="match status" value="1"/>
</dbReference>
<dbReference type="Proteomes" id="UP001163328">
    <property type="component" value="Chromosome"/>
</dbReference>
<protein>
    <submittedName>
        <fullName evidence="2">DUF3261 domain-containing protein</fullName>
    </submittedName>
</protein>
<sequence length="199" mass="23152">MIRFLTFSALLFLLFSCKSYQPVTNLQPKTQMVYNPYFANAEQDYVYSATISAYKHQVSGLLVVKALPNDQHRVVLTTEFGNTLLDITVFKGGYNKNYAMPDLDKKIILNILSHDLFIMLNTTWQTQAQQIAVEEEVFKATIKNKNYFLFKKNEALERIVYAKRKKKVAVHFTTDSYQQATSVQLKHYNFDIEIQLQKL</sequence>
<organism evidence="2 3">
    <name type="scientific">Flavobacterium agricola</name>
    <dbReference type="NCBI Taxonomy" id="2870839"/>
    <lineage>
        <taxon>Bacteria</taxon>
        <taxon>Pseudomonadati</taxon>
        <taxon>Bacteroidota</taxon>
        <taxon>Flavobacteriia</taxon>
        <taxon>Flavobacteriales</taxon>
        <taxon>Flavobacteriaceae</taxon>
        <taxon>Flavobacterium</taxon>
    </lineage>
</organism>
<name>A0ABY6LXM3_9FLAO</name>
<evidence type="ECO:0000256" key="1">
    <source>
        <dbReference type="SAM" id="SignalP"/>
    </source>
</evidence>
<evidence type="ECO:0000313" key="2">
    <source>
        <dbReference type="EMBL" id="UYW00989.1"/>
    </source>
</evidence>
<evidence type="ECO:0000313" key="3">
    <source>
        <dbReference type="Proteomes" id="UP001163328"/>
    </source>
</evidence>
<reference evidence="2" key="1">
    <citation type="submission" date="2021-08" db="EMBL/GenBank/DDBJ databases">
        <title>Flavobacterium sp. strain CC-SYL302.</title>
        <authorList>
            <person name="Lin S.-Y."/>
            <person name="Lee T.-H."/>
            <person name="Young C.-C."/>
        </authorList>
    </citation>
    <scope>NUCLEOTIDE SEQUENCE</scope>
    <source>
        <strain evidence="2">CC-SYL302</strain>
    </source>
</reference>
<dbReference type="PROSITE" id="PS51257">
    <property type="entry name" value="PROKAR_LIPOPROTEIN"/>
    <property type="match status" value="1"/>
</dbReference>
<dbReference type="EMBL" id="CP081495">
    <property type="protein sequence ID" value="UYW00989.1"/>
    <property type="molecule type" value="Genomic_DNA"/>
</dbReference>
<accession>A0ABY6LXM3</accession>
<keyword evidence="3" id="KW-1185">Reference proteome</keyword>
<dbReference type="InterPro" id="IPR021675">
    <property type="entry name" value="DUF3261"/>
</dbReference>
<dbReference type="RefSeq" id="WP_264433297.1">
    <property type="nucleotide sequence ID" value="NZ_CP081495.1"/>
</dbReference>
<keyword evidence="1" id="KW-0732">Signal</keyword>